<dbReference type="SUPFAM" id="SSF53822">
    <property type="entry name" value="Periplasmic binding protein-like I"/>
    <property type="match status" value="1"/>
</dbReference>
<feature type="domain" description="HTH lacI-type" evidence="4">
    <location>
        <begin position="13"/>
        <end position="67"/>
    </location>
</feature>
<dbReference type="Proteomes" id="UP000250222">
    <property type="component" value="Unassembled WGS sequence"/>
</dbReference>
<dbReference type="Pfam" id="PF13377">
    <property type="entry name" value="Peripla_BP_3"/>
    <property type="match status" value="1"/>
</dbReference>
<dbReference type="PROSITE" id="PS00356">
    <property type="entry name" value="HTH_LACI_1"/>
    <property type="match status" value="1"/>
</dbReference>
<evidence type="ECO:0000256" key="3">
    <source>
        <dbReference type="ARBA" id="ARBA00023163"/>
    </source>
</evidence>
<dbReference type="EMBL" id="UETB01000007">
    <property type="protein sequence ID" value="SSA43126.1"/>
    <property type="molecule type" value="Genomic_DNA"/>
</dbReference>
<dbReference type="InterPro" id="IPR010982">
    <property type="entry name" value="Lambda_DNA-bd_dom_sf"/>
</dbReference>
<keyword evidence="3" id="KW-0804">Transcription</keyword>
<dbReference type="PROSITE" id="PS50932">
    <property type="entry name" value="HTH_LACI_2"/>
    <property type="match status" value="1"/>
</dbReference>
<dbReference type="InterPro" id="IPR028082">
    <property type="entry name" value="Peripla_BP_I"/>
</dbReference>
<dbReference type="GO" id="GO:0000976">
    <property type="term" value="F:transcription cis-regulatory region binding"/>
    <property type="evidence" value="ECO:0007669"/>
    <property type="project" value="TreeGrafter"/>
</dbReference>
<accession>A0A2Y9AGN7</accession>
<organism evidence="5 6">
    <name type="scientific">Georgenia satyanarayanai</name>
    <dbReference type="NCBI Taxonomy" id="860221"/>
    <lineage>
        <taxon>Bacteria</taxon>
        <taxon>Bacillati</taxon>
        <taxon>Actinomycetota</taxon>
        <taxon>Actinomycetes</taxon>
        <taxon>Micrococcales</taxon>
        <taxon>Bogoriellaceae</taxon>
        <taxon>Georgenia</taxon>
    </lineage>
</organism>
<dbReference type="CDD" id="cd01392">
    <property type="entry name" value="HTH_LacI"/>
    <property type="match status" value="1"/>
</dbReference>
<evidence type="ECO:0000256" key="1">
    <source>
        <dbReference type="ARBA" id="ARBA00023015"/>
    </source>
</evidence>
<keyword evidence="1" id="KW-0805">Transcription regulation</keyword>
<name>A0A2Y9AGN7_9MICO</name>
<dbReference type="InterPro" id="IPR046335">
    <property type="entry name" value="LacI/GalR-like_sensor"/>
</dbReference>
<sequence length="346" mass="36697">MDNVVPGKARRMPVMADVAARAGVSHQTVSRVLNAPDLVRPTTRQRVEEAIEALGYRRNMSARALATSRSHLIGVVTPAVTLFGPSHTSLAIQEAALDFGYATISAATETARTSPTDVLDFFLTLGVDGIIVVAPTMQTAVEAQRLAGTLPVVAIATDMPEPGPLHVVAIDNEQGARDATAHLVGLGHERIAHIAGPDEWFDARARVVGWQAELAEAGLAVPEPVRGGWEGADGYAGAQQLLAQRELPTAVFAANDYMALGAMRAFHQAGLRIPEDIAVVGYDDVAGCEFYEPPLTTVRQPFEALGRHAIDTLFAALDGRRGDPEPNRPELVVRESCGAQRGAPVG</sequence>
<keyword evidence="2" id="KW-0238">DNA-binding</keyword>
<evidence type="ECO:0000313" key="5">
    <source>
        <dbReference type="EMBL" id="SSA43126.1"/>
    </source>
</evidence>
<dbReference type="Gene3D" id="1.10.260.40">
    <property type="entry name" value="lambda repressor-like DNA-binding domains"/>
    <property type="match status" value="1"/>
</dbReference>
<evidence type="ECO:0000256" key="2">
    <source>
        <dbReference type="ARBA" id="ARBA00023125"/>
    </source>
</evidence>
<dbReference type="PANTHER" id="PTHR30146">
    <property type="entry name" value="LACI-RELATED TRANSCRIPTIONAL REPRESSOR"/>
    <property type="match status" value="1"/>
</dbReference>
<evidence type="ECO:0000259" key="4">
    <source>
        <dbReference type="PROSITE" id="PS50932"/>
    </source>
</evidence>
<protein>
    <submittedName>
        <fullName evidence="5">Transcriptional regulator, LacI family</fullName>
    </submittedName>
</protein>
<dbReference type="SUPFAM" id="SSF47413">
    <property type="entry name" value="lambda repressor-like DNA-binding domains"/>
    <property type="match status" value="1"/>
</dbReference>
<gene>
    <name evidence="5" type="ORF">SAMN05216184_10723</name>
</gene>
<dbReference type="AlphaFoldDB" id="A0A2Y9AGN7"/>
<reference evidence="5 6" key="1">
    <citation type="submission" date="2016-10" db="EMBL/GenBank/DDBJ databases">
        <authorList>
            <person name="Cai Z."/>
        </authorList>
    </citation>
    <scope>NUCLEOTIDE SEQUENCE [LARGE SCALE GENOMIC DNA]</scope>
    <source>
        <strain evidence="5 6">CGMCC 1.10826</strain>
    </source>
</reference>
<dbReference type="GO" id="GO:0003700">
    <property type="term" value="F:DNA-binding transcription factor activity"/>
    <property type="evidence" value="ECO:0007669"/>
    <property type="project" value="TreeGrafter"/>
</dbReference>
<keyword evidence="6" id="KW-1185">Reference proteome</keyword>
<proteinExistence type="predicted"/>
<dbReference type="InterPro" id="IPR000843">
    <property type="entry name" value="HTH_LacI"/>
</dbReference>
<dbReference type="PANTHER" id="PTHR30146:SF109">
    <property type="entry name" value="HTH-TYPE TRANSCRIPTIONAL REGULATOR GALS"/>
    <property type="match status" value="1"/>
</dbReference>
<dbReference type="SMART" id="SM00354">
    <property type="entry name" value="HTH_LACI"/>
    <property type="match status" value="1"/>
</dbReference>
<dbReference type="Gene3D" id="3.40.50.2300">
    <property type="match status" value="2"/>
</dbReference>
<dbReference type="CDD" id="cd01574">
    <property type="entry name" value="PBP1_LacI"/>
    <property type="match status" value="1"/>
</dbReference>
<evidence type="ECO:0000313" key="6">
    <source>
        <dbReference type="Proteomes" id="UP000250222"/>
    </source>
</evidence>
<dbReference type="Pfam" id="PF00356">
    <property type="entry name" value="LacI"/>
    <property type="match status" value="1"/>
</dbReference>